<reference evidence="2" key="1">
    <citation type="submission" date="2012-11" db="EMBL/GenBank/DDBJ databases">
        <title>Permanent draft genomes of Rhodopirellula europaea strain SH398 and 6C.</title>
        <authorList>
            <person name="Richter M."/>
            <person name="Richter-Heitmann T."/>
            <person name="Frank C."/>
            <person name="Harder J."/>
            <person name="Glockner F.O."/>
        </authorList>
    </citation>
    <scope>NUCLEOTIDE SEQUENCE</scope>
    <source>
        <strain evidence="2">6C</strain>
    </source>
</reference>
<feature type="transmembrane region" description="Helical" evidence="1">
    <location>
        <begin position="6"/>
        <end position="34"/>
    </location>
</feature>
<gene>
    <name evidence="2" type="ORF">RE6C_03184</name>
</gene>
<protein>
    <submittedName>
        <fullName evidence="2">Secreted protein</fullName>
    </submittedName>
</protein>
<dbReference type="AlphaFoldDB" id="M2A678"/>
<reference evidence="2" key="2">
    <citation type="journal article" date="2013" name="Mar. Genomics">
        <title>Expression of sulfatases in Rhodopirellula baltica and the diversity of sulfatases in the genus Rhodopirellula.</title>
        <authorList>
            <person name="Wegner C.E."/>
            <person name="Richter-Heitmann T."/>
            <person name="Klindworth A."/>
            <person name="Klockow C."/>
            <person name="Richter M."/>
            <person name="Achstetter T."/>
            <person name="Glockner F.O."/>
            <person name="Harder J."/>
        </authorList>
    </citation>
    <scope>NUCLEOTIDE SEQUENCE [LARGE SCALE GENOMIC DNA]</scope>
    <source>
        <strain evidence="2">6C</strain>
    </source>
</reference>
<dbReference type="RefSeq" id="WP_008657818.1">
    <property type="nucleotide sequence ID" value="NZ_ANMO01000135.1"/>
</dbReference>
<comment type="caution">
    <text evidence="2">The sequence shown here is derived from an EMBL/GenBank/DDBJ whole genome shotgun (WGS) entry which is preliminary data.</text>
</comment>
<dbReference type="EMBL" id="ANMO01000135">
    <property type="protein sequence ID" value="EMB16081.1"/>
    <property type="molecule type" value="Genomic_DNA"/>
</dbReference>
<evidence type="ECO:0000313" key="2">
    <source>
        <dbReference type="EMBL" id="EMB16081.1"/>
    </source>
</evidence>
<dbReference type="PATRIC" id="fig|1263867.3.peg.3402"/>
<dbReference type="Proteomes" id="UP000011529">
    <property type="component" value="Unassembled WGS sequence"/>
</dbReference>
<keyword evidence="1" id="KW-0472">Membrane</keyword>
<keyword evidence="3" id="KW-1185">Reference proteome</keyword>
<accession>M2A678</accession>
<keyword evidence="1" id="KW-0812">Transmembrane</keyword>
<keyword evidence="1" id="KW-1133">Transmembrane helix</keyword>
<evidence type="ECO:0000313" key="3">
    <source>
        <dbReference type="Proteomes" id="UP000011529"/>
    </source>
</evidence>
<sequence length="101" mass="10922">MRLHINIVTLLAGILISGTGLGGIGPFVGIAVIVSELYRCKRIMSLTSDISADTILAFYRGDRARRYFGAKSTANEIRKFATTHHVNQVNIANTASAVETN</sequence>
<organism evidence="2 3">
    <name type="scientific">Rhodopirellula europaea 6C</name>
    <dbReference type="NCBI Taxonomy" id="1263867"/>
    <lineage>
        <taxon>Bacteria</taxon>
        <taxon>Pseudomonadati</taxon>
        <taxon>Planctomycetota</taxon>
        <taxon>Planctomycetia</taxon>
        <taxon>Pirellulales</taxon>
        <taxon>Pirellulaceae</taxon>
        <taxon>Rhodopirellula</taxon>
    </lineage>
</organism>
<evidence type="ECO:0000256" key="1">
    <source>
        <dbReference type="SAM" id="Phobius"/>
    </source>
</evidence>
<name>M2A678_9BACT</name>
<proteinExistence type="predicted"/>